<name>A0A6A2Z4W1_HIBSY</name>
<sequence>MPLEQLHRHGPVRSIEDQVLIRARPQQQQNRRRFSNGNPKAMNLMSSTEHRQSAKPTRSAFPQQPTHRVFTVRDRQLSQATVRRQQEQINGADTLLFRVHEKDSDSQPGEQPILRGSAEIVCELPSIANLSWPTTISLPSTSLLPFDDEEEFDVSKN</sequence>
<feature type="region of interest" description="Disordered" evidence="1">
    <location>
        <begin position="24"/>
        <end position="67"/>
    </location>
</feature>
<evidence type="ECO:0000313" key="2">
    <source>
        <dbReference type="EMBL" id="KAE8686767.1"/>
    </source>
</evidence>
<dbReference type="Proteomes" id="UP000436088">
    <property type="component" value="Unassembled WGS sequence"/>
</dbReference>
<dbReference type="EMBL" id="VEPZ02001209">
    <property type="protein sequence ID" value="KAE8686767.1"/>
    <property type="molecule type" value="Genomic_DNA"/>
</dbReference>
<gene>
    <name evidence="2" type="ORF">F3Y22_tig00111027pilonHSYRG00049</name>
</gene>
<feature type="compositionally biased region" description="Polar residues" evidence="1">
    <location>
        <begin position="54"/>
        <end position="66"/>
    </location>
</feature>
<proteinExistence type="predicted"/>
<comment type="caution">
    <text evidence="2">The sequence shown here is derived from an EMBL/GenBank/DDBJ whole genome shotgun (WGS) entry which is preliminary data.</text>
</comment>
<organism evidence="2 3">
    <name type="scientific">Hibiscus syriacus</name>
    <name type="common">Rose of Sharon</name>
    <dbReference type="NCBI Taxonomy" id="106335"/>
    <lineage>
        <taxon>Eukaryota</taxon>
        <taxon>Viridiplantae</taxon>
        <taxon>Streptophyta</taxon>
        <taxon>Embryophyta</taxon>
        <taxon>Tracheophyta</taxon>
        <taxon>Spermatophyta</taxon>
        <taxon>Magnoliopsida</taxon>
        <taxon>eudicotyledons</taxon>
        <taxon>Gunneridae</taxon>
        <taxon>Pentapetalae</taxon>
        <taxon>rosids</taxon>
        <taxon>malvids</taxon>
        <taxon>Malvales</taxon>
        <taxon>Malvaceae</taxon>
        <taxon>Malvoideae</taxon>
        <taxon>Hibiscus</taxon>
    </lineage>
</organism>
<evidence type="ECO:0000313" key="3">
    <source>
        <dbReference type="Proteomes" id="UP000436088"/>
    </source>
</evidence>
<reference evidence="2" key="1">
    <citation type="submission" date="2019-09" db="EMBL/GenBank/DDBJ databases">
        <title>Draft genome information of white flower Hibiscus syriacus.</title>
        <authorList>
            <person name="Kim Y.-M."/>
        </authorList>
    </citation>
    <scope>NUCLEOTIDE SEQUENCE [LARGE SCALE GENOMIC DNA]</scope>
    <source>
        <strain evidence="2">YM2019G1</strain>
    </source>
</reference>
<accession>A0A6A2Z4W1</accession>
<dbReference type="AlphaFoldDB" id="A0A6A2Z4W1"/>
<keyword evidence="3" id="KW-1185">Reference proteome</keyword>
<protein>
    <submittedName>
        <fullName evidence="2">Uncharacterized protein</fullName>
    </submittedName>
</protein>
<evidence type="ECO:0000256" key="1">
    <source>
        <dbReference type="SAM" id="MobiDB-lite"/>
    </source>
</evidence>